<sequence>MTDLDEAFVDAVAQTALHVDHRGTDVLLRAPGMEPAGAVGGPPVSAPSDDEDGDDHGNEVRLDGGRPDIALEVVVGGRTVGAIVPVGDGYGVLMMPEDGDEPSGEQETLEDALDELGV</sequence>
<comment type="caution">
    <text evidence="2">The sequence shown here is derived from an EMBL/GenBank/DDBJ whole genome shotgun (WGS) entry which is preliminary data.</text>
</comment>
<dbReference type="EMBL" id="BAAAQT010000010">
    <property type="protein sequence ID" value="GAA2176686.1"/>
    <property type="molecule type" value="Genomic_DNA"/>
</dbReference>
<keyword evidence="3" id="KW-1185">Reference proteome</keyword>
<reference evidence="3" key="1">
    <citation type="journal article" date="2019" name="Int. J. Syst. Evol. Microbiol.">
        <title>The Global Catalogue of Microorganisms (GCM) 10K type strain sequencing project: providing services to taxonomists for standard genome sequencing and annotation.</title>
        <authorList>
            <consortium name="The Broad Institute Genomics Platform"/>
            <consortium name="The Broad Institute Genome Sequencing Center for Infectious Disease"/>
            <person name="Wu L."/>
            <person name="Ma J."/>
        </authorList>
    </citation>
    <scope>NUCLEOTIDE SEQUENCE [LARGE SCALE GENOMIC DNA]</scope>
    <source>
        <strain evidence="3">JCM 16026</strain>
    </source>
</reference>
<feature type="compositionally biased region" description="Basic and acidic residues" evidence="1">
    <location>
        <begin position="55"/>
        <end position="64"/>
    </location>
</feature>
<evidence type="ECO:0000313" key="3">
    <source>
        <dbReference type="Proteomes" id="UP001501599"/>
    </source>
</evidence>
<dbReference type="RefSeq" id="WP_344345205.1">
    <property type="nucleotide sequence ID" value="NZ_BAAAQT010000010.1"/>
</dbReference>
<proteinExistence type="predicted"/>
<evidence type="ECO:0000256" key="1">
    <source>
        <dbReference type="SAM" id="MobiDB-lite"/>
    </source>
</evidence>
<evidence type="ECO:0000313" key="2">
    <source>
        <dbReference type="EMBL" id="GAA2176686.1"/>
    </source>
</evidence>
<accession>A0ABP5MUT1</accession>
<feature type="compositionally biased region" description="Acidic residues" evidence="1">
    <location>
        <begin position="97"/>
        <end position="118"/>
    </location>
</feature>
<dbReference type="Proteomes" id="UP001501599">
    <property type="component" value="Unassembled WGS sequence"/>
</dbReference>
<gene>
    <name evidence="2" type="ORF">GCM10009846_31460</name>
</gene>
<protein>
    <submittedName>
        <fullName evidence="2">Uncharacterized protein</fullName>
    </submittedName>
</protein>
<feature type="region of interest" description="Disordered" evidence="1">
    <location>
        <begin position="31"/>
        <end position="64"/>
    </location>
</feature>
<organism evidence="2 3">
    <name type="scientific">Agrococcus versicolor</name>
    <dbReference type="NCBI Taxonomy" id="501482"/>
    <lineage>
        <taxon>Bacteria</taxon>
        <taxon>Bacillati</taxon>
        <taxon>Actinomycetota</taxon>
        <taxon>Actinomycetes</taxon>
        <taxon>Micrococcales</taxon>
        <taxon>Microbacteriaceae</taxon>
        <taxon>Agrococcus</taxon>
    </lineage>
</organism>
<name>A0ABP5MUT1_9MICO</name>
<feature type="region of interest" description="Disordered" evidence="1">
    <location>
        <begin position="95"/>
        <end position="118"/>
    </location>
</feature>